<accession>X1NCM2</accession>
<proteinExistence type="predicted"/>
<reference evidence="1" key="1">
    <citation type="journal article" date="2014" name="Front. Microbiol.">
        <title>High frequency of phylogenetically diverse reductive dehalogenase-homologous genes in deep subseafloor sedimentary metagenomes.</title>
        <authorList>
            <person name="Kawai M."/>
            <person name="Futagami T."/>
            <person name="Toyoda A."/>
            <person name="Takaki Y."/>
            <person name="Nishi S."/>
            <person name="Hori S."/>
            <person name="Arai W."/>
            <person name="Tsubouchi T."/>
            <person name="Morono Y."/>
            <person name="Uchiyama I."/>
            <person name="Ito T."/>
            <person name="Fujiyama A."/>
            <person name="Inagaki F."/>
            <person name="Takami H."/>
        </authorList>
    </citation>
    <scope>NUCLEOTIDE SEQUENCE</scope>
    <source>
        <strain evidence="1">Expedition CK06-06</strain>
    </source>
</reference>
<evidence type="ECO:0000313" key="1">
    <source>
        <dbReference type="EMBL" id="GAI16419.1"/>
    </source>
</evidence>
<sequence length="65" mass="8020">MYDYEKSHFHYEGKSIGSYKFKEDYMNPRVAKYRLYHLIEDDWLTYYATRIAMNLLEINNKQQGE</sequence>
<gene>
    <name evidence="1" type="ORF">S06H3_13788</name>
</gene>
<organism evidence="1">
    <name type="scientific">marine sediment metagenome</name>
    <dbReference type="NCBI Taxonomy" id="412755"/>
    <lineage>
        <taxon>unclassified sequences</taxon>
        <taxon>metagenomes</taxon>
        <taxon>ecological metagenomes</taxon>
    </lineage>
</organism>
<dbReference type="EMBL" id="BARV01006729">
    <property type="protein sequence ID" value="GAI16419.1"/>
    <property type="molecule type" value="Genomic_DNA"/>
</dbReference>
<comment type="caution">
    <text evidence="1">The sequence shown here is derived from an EMBL/GenBank/DDBJ whole genome shotgun (WGS) entry which is preliminary data.</text>
</comment>
<name>X1NCM2_9ZZZZ</name>
<dbReference type="AlphaFoldDB" id="X1NCM2"/>
<protein>
    <submittedName>
        <fullName evidence="1">Uncharacterized protein</fullName>
    </submittedName>
</protein>